<gene>
    <name evidence="2" type="ORF">ACFPIJ_29080</name>
</gene>
<name>A0ABV9W3Q6_9ACTN</name>
<protein>
    <submittedName>
        <fullName evidence="2">Alpha/beta fold hydrolase</fullName>
    </submittedName>
</protein>
<dbReference type="SUPFAM" id="SSF53474">
    <property type="entry name" value="alpha/beta-Hydrolases"/>
    <property type="match status" value="1"/>
</dbReference>
<feature type="domain" description="AB hydrolase-1" evidence="1">
    <location>
        <begin position="31"/>
        <end position="279"/>
    </location>
</feature>
<keyword evidence="3" id="KW-1185">Reference proteome</keyword>
<dbReference type="GO" id="GO:0016787">
    <property type="term" value="F:hydrolase activity"/>
    <property type="evidence" value="ECO:0007669"/>
    <property type="project" value="UniProtKB-KW"/>
</dbReference>
<evidence type="ECO:0000313" key="3">
    <source>
        <dbReference type="Proteomes" id="UP001595912"/>
    </source>
</evidence>
<evidence type="ECO:0000259" key="1">
    <source>
        <dbReference type="Pfam" id="PF12697"/>
    </source>
</evidence>
<dbReference type="EMBL" id="JBHSIU010000041">
    <property type="protein sequence ID" value="MFC5001877.1"/>
    <property type="molecule type" value="Genomic_DNA"/>
</dbReference>
<reference evidence="3" key="1">
    <citation type="journal article" date="2019" name="Int. J. Syst. Evol. Microbiol.">
        <title>The Global Catalogue of Microorganisms (GCM) 10K type strain sequencing project: providing services to taxonomists for standard genome sequencing and annotation.</title>
        <authorList>
            <consortium name="The Broad Institute Genomics Platform"/>
            <consortium name="The Broad Institute Genome Sequencing Center for Infectious Disease"/>
            <person name="Wu L."/>
            <person name="Ma J."/>
        </authorList>
    </citation>
    <scope>NUCLEOTIDE SEQUENCE [LARGE SCALE GENOMIC DNA]</scope>
    <source>
        <strain evidence="3">CGMCC 4.7152</strain>
    </source>
</reference>
<proteinExistence type="predicted"/>
<dbReference type="Gene3D" id="3.40.50.1820">
    <property type="entry name" value="alpha/beta hydrolase"/>
    <property type="match status" value="1"/>
</dbReference>
<organism evidence="2 3">
    <name type="scientific">Dactylosporangium cerinum</name>
    <dbReference type="NCBI Taxonomy" id="1434730"/>
    <lineage>
        <taxon>Bacteria</taxon>
        <taxon>Bacillati</taxon>
        <taxon>Actinomycetota</taxon>
        <taxon>Actinomycetes</taxon>
        <taxon>Micromonosporales</taxon>
        <taxon>Micromonosporaceae</taxon>
        <taxon>Dactylosporangium</taxon>
    </lineage>
</organism>
<comment type="caution">
    <text evidence="2">The sequence shown here is derived from an EMBL/GenBank/DDBJ whole genome shotgun (WGS) entry which is preliminary data.</text>
</comment>
<dbReference type="InterPro" id="IPR029058">
    <property type="entry name" value="AB_hydrolase_fold"/>
</dbReference>
<sequence>MSFKRDEVTLLDGAISGRIAVPDETAETPMLVLVHGGGANALSMDIPGHSFIGTAARCGFPAIALNRPGYGGSSTLGFPADSDDGLLAANASRLIDAIGEAWERYGRNTPGVVVYGSSVGGAVVLHLASQWSEQSAPTWPLLGVATADVAQKPPQKALDAWHGTPVTESVNIAALQPLLDAPPLWTIPTYAFDPSALPGVFAPVIRAEMMEIIGGWARNWKEIATSITVPVHYRLAQYDTFWQVAPELIDEFATALRAHAPYVDAGVFAGSAHGLADSPAGDEYFHLVLGYALRCAANLRTPELLSA</sequence>
<dbReference type="InterPro" id="IPR000073">
    <property type="entry name" value="AB_hydrolase_1"/>
</dbReference>
<keyword evidence="2" id="KW-0378">Hydrolase</keyword>
<evidence type="ECO:0000313" key="2">
    <source>
        <dbReference type="EMBL" id="MFC5001877.1"/>
    </source>
</evidence>
<accession>A0ABV9W3Q6</accession>
<dbReference type="Proteomes" id="UP001595912">
    <property type="component" value="Unassembled WGS sequence"/>
</dbReference>
<dbReference type="Pfam" id="PF12697">
    <property type="entry name" value="Abhydrolase_6"/>
    <property type="match status" value="1"/>
</dbReference>
<dbReference type="RefSeq" id="WP_380119436.1">
    <property type="nucleotide sequence ID" value="NZ_JBHSIU010000041.1"/>
</dbReference>